<evidence type="ECO:0000313" key="8">
    <source>
        <dbReference type="EMBL" id="RDB31362.1"/>
    </source>
</evidence>
<evidence type="ECO:0000256" key="2">
    <source>
        <dbReference type="ARBA" id="ARBA00022448"/>
    </source>
</evidence>
<feature type="transmembrane region" description="Helical" evidence="7">
    <location>
        <begin position="90"/>
        <end position="111"/>
    </location>
</feature>
<evidence type="ECO:0000256" key="7">
    <source>
        <dbReference type="SAM" id="Phobius"/>
    </source>
</evidence>
<evidence type="ECO:0000256" key="3">
    <source>
        <dbReference type="ARBA" id="ARBA00022692"/>
    </source>
</evidence>
<protein>
    <submittedName>
        <fullName evidence="8">Na(+)-translocating NADH-quinone reductase subunit E</fullName>
    </submittedName>
</protein>
<dbReference type="Pfam" id="PF02508">
    <property type="entry name" value="Rnf-Nqr"/>
    <property type="match status" value="1"/>
</dbReference>
<dbReference type="GO" id="GO:0005886">
    <property type="term" value="C:plasma membrane"/>
    <property type="evidence" value="ECO:0007669"/>
    <property type="project" value="TreeGrafter"/>
</dbReference>
<sequence>MPELPLRMPLSLLFFQAAFIDNYLWAKFLGMCTCLSCSDSIKKANALGLSVITIMTVSNSLNWFLYTYFIKLGALSWLPLEGSSTVDLSHMTFLVLLSLTCGSVQVLSLLLDTFLQELSASIGVYLKLLAVNCAILAACTTSLQEGYSFPEHLVYQVGAGVGWWLAILLLAGLRKRIRISALPPCAEGAPITFIIMGLLSMAFAGLAGLDLSS</sequence>
<evidence type="ECO:0000256" key="4">
    <source>
        <dbReference type="ARBA" id="ARBA00022967"/>
    </source>
</evidence>
<name>A0A369KCP0_9BACT</name>
<keyword evidence="3 7" id="KW-0812">Transmembrane</keyword>
<organism evidence="8 9">
    <name type="scientific">Candidatus Similichlamydia laticola</name>
    <dbReference type="NCBI Taxonomy" id="2170265"/>
    <lineage>
        <taxon>Bacteria</taxon>
        <taxon>Pseudomonadati</taxon>
        <taxon>Chlamydiota</taxon>
        <taxon>Chlamydiia</taxon>
        <taxon>Parachlamydiales</taxon>
        <taxon>Candidatus Parilichlamydiaceae</taxon>
        <taxon>Candidatus Similichlamydia</taxon>
    </lineage>
</organism>
<accession>A0A369KCP0</accession>
<feature type="transmembrane region" description="Helical" evidence="7">
    <location>
        <begin position="46"/>
        <end position="70"/>
    </location>
</feature>
<feature type="transmembrane region" description="Helical" evidence="7">
    <location>
        <begin position="123"/>
        <end position="143"/>
    </location>
</feature>
<keyword evidence="2" id="KW-0813">Transport</keyword>
<feature type="transmembrane region" description="Helical" evidence="7">
    <location>
        <begin position="155"/>
        <end position="173"/>
    </location>
</feature>
<evidence type="ECO:0000256" key="1">
    <source>
        <dbReference type="ARBA" id="ARBA00004127"/>
    </source>
</evidence>
<dbReference type="InterPro" id="IPR050133">
    <property type="entry name" value="NqrDE/RnfAE_oxidrdctase"/>
</dbReference>
<gene>
    <name evidence="8" type="ORF">HAT2_00533</name>
</gene>
<feature type="transmembrane region" description="Helical" evidence="7">
    <location>
        <begin position="6"/>
        <end position="25"/>
    </location>
</feature>
<dbReference type="PIRSF" id="PIRSF006102">
    <property type="entry name" value="NQR_DE"/>
    <property type="match status" value="1"/>
</dbReference>
<dbReference type="GO" id="GO:0012505">
    <property type="term" value="C:endomembrane system"/>
    <property type="evidence" value="ECO:0007669"/>
    <property type="project" value="UniProtKB-SubCell"/>
</dbReference>
<evidence type="ECO:0000256" key="5">
    <source>
        <dbReference type="ARBA" id="ARBA00022989"/>
    </source>
</evidence>
<evidence type="ECO:0000256" key="6">
    <source>
        <dbReference type="ARBA" id="ARBA00023136"/>
    </source>
</evidence>
<dbReference type="PANTHER" id="PTHR30335">
    <property type="entry name" value="INTEGRAL MEMBRANE PROTEIN OF SOXR-REDUCING COMPLEX"/>
    <property type="match status" value="1"/>
</dbReference>
<dbReference type="EMBL" id="QQBG01000017">
    <property type="protein sequence ID" value="RDB31362.1"/>
    <property type="molecule type" value="Genomic_DNA"/>
</dbReference>
<keyword evidence="6 7" id="KW-0472">Membrane</keyword>
<feature type="transmembrane region" description="Helical" evidence="7">
    <location>
        <begin position="185"/>
        <end position="209"/>
    </location>
</feature>
<dbReference type="AlphaFoldDB" id="A0A369KCP0"/>
<comment type="caution">
    <text evidence="8">The sequence shown here is derived from an EMBL/GenBank/DDBJ whole genome shotgun (WGS) entry which is preliminary data.</text>
</comment>
<reference evidence="8 9" key="1">
    <citation type="submission" date="2018-07" db="EMBL/GenBank/DDBJ databases">
        <title>Comparative genomics of the Candidatus Parilichlamydiaceae reveals evidence of convergent evolution and genome reduction in the phylum Chlamydiae.</title>
        <authorList>
            <person name="Taylor-Brown A."/>
            <person name="Polkinghorne A."/>
        </authorList>
    </citation>
    <scope>NUCLEOTIDE SEQUENCE [LARGE SCALE GENOMIC DNA]</scope>
    <source>
        <strain evidence="8 9">Hat2</strain>
    </source>
</reference>
<keyword evidence="4" id="KW-1278">Translocase</keyword>
<dbReference type="InterPro" id="IPR003667">
    <property type="entry name" value="NqrDE/RnfAE"/>
</dbReference>
<evidence type="ECO:0000313" key="9">
    <source>
        <dbReference type="Proteomes" id="UP000253816"/>
    </source>
</evidence>
<dbReference type="Proteomes" id="UP000253816">
    <property type="component" value="Unassembled WGS sequence"/>
</dbReference>
<proteinExistence type="predicted"/>
<comment type="subcellular location">
    <subcellularLocation>
        <location evidence="1">Endomembrane system</location>
        <topology evidence="1">Multi-pass membrane protein</topology>
    </subcellularLocation>
</comment>
<keyword evidence="5 7" id="KW-1133">Transmembrane helix</keyword>
<keyword evidence="9" id="KW-1185">Reference proteome</keyword>
<dbReference type="PANTHER" id="PTHR30335:SF1">
    <property type="entry name" value="NA(+)-TRANSLOCATING NADH-QUINONE REDUCTASE SUBUNIT E"/>
    <property type="match status" value="1"/>
</dbReference>
<dbReference type="RefSeq" id="WP_114544417.1">
    <property type="nucleotide sequence ID" value="NZ_QQBG01000017.1"/>
</dbReference>
<dbReference type="OrthoDB" id="9803631at2"/>